<evidence type="ECO:0000256" key="2">
    <source>
        <dbReference type="ARBA" id="ARBA00022729"/>
    </source>
</evidence>
<dbReference type="PANTHER" id="PTHR30035:SF3">
    <property type="entry name" value="INTERMEMBRANE PHOSPHOLIPID TRANSPORT SYSTEM LIPOPROTEIN MLAA"/>
    <property type="match status" value="1"/>
</dbReference>
<dbReference type="KEGG" id="elio:KO353_05000"/>
<evidence type="ECO:0000256" key="1">
    <source>
        <dbReference type="ARBA" id="ARBA00010634"/>
    </source>
</evidence>
<dbReference type="EMBL" id="CP076448">
    <property type="protein sequence ID" value="QXM25573.1"/>
    <property type="molecule type" value="Genomic_DNA"/>
</dbReference>
<dbReference type="GO" id="GO:0016020">
    <property type="term" value="C:membrane"/>
    <property type="evidence" value="ECO:0007669"/>
    <property type="project" value="InterPro"/>
</dbReference>
<dbReference type="PROSITE" id="PS51257">
    <property type="entry name" value="PROKAR_LIPOPROTEIN"/>
    <property type="match status" value="1"/>
</dbReference>
<keyword evidence="5" id="KW-1185">Reference proteome</keyword>
<proteinExistence type="inferred from homology"/>
<protein>
    <submittedName>
        <fullName evidence="4">VacJ family lipoprotein</fullName>
    </submittedName>
</protein>
<gene>
    <name evidence="4" type="ORF">KO353_05000</name>
</gene>
<dbReference type="AlphaFoldDB" id="A0A975U4H8"/>
<dbReference type="PANTHER" id="PTHR30035">
    <property type="entry name" value="LIPOPROTEIN VACJ-RELATED"/>
    <property type="match status" value="1"/>
</dbReference>
<sequence length="260" mass="28525">MTSRLPLRAAAALGMLALLAACTTPPPASDPEARAEYFETNDPWEPTNRVLFFVNDGIDTLLLRPAAEAYRIFVPPPIRAGIGNVIDNLLLPRSALNSLMQGNTTLAGQNAARFVINSTLGVGGIIDLASDMGIEGRFEDFGQTLAIWAGTTNGGPYLVLPVLGPSNLRDTFGRAMDMVTDPFTYILSPDARLVRTGVSVVDTREQLIEPLDALRASSLDYYAATRSAYIQQRERDIRNEGRVQRRFFNWEGEIRVGPQR</sequence>
<name>A0A975U4H8_9PROT</name>
<evidence type="ECO:0000313" key="5">
    <source>
        <dbReference type="Proteomes" id="UP000694001"/>
    </source>
</evidence>
<dbReference type="Pfam" id="PF04333">
    <property type="entry name" value="MlaA"/>
    <property type="match status" value="1"/>
</dbReference>
<feature type="signal peptide" evidence="3">
    <location>
        <begin position="1"/>
        <end position="20"/>
    </location>
</feature>
<keyword evidence="2 3" id="KW-0732">Signal</keyword>
<accession>A0A975U4H8</accession>
<reference evidence="4" key="1">
    <citation type="submission" date="2021-06" db="EMBL/GenBank/DDBJ databases">
        <title>Elioraea tepida, sp. nov., a moderately thermophilic aerobic anoxygenic phototrophic bacterium isolated from an alkaline siliceous hot spring mat community in Yellowstone National Park, WY, USA.</title>
        <authorList>
            <person name="Saini M.K."/>
            <person name="Yoshida S."/>
            <person name="Sebastian A."/>
            <person name="Hirose S."/>
            <person name="Hara E."/>
            <person name="Tamaki H."/>
            <person name="Soulier N.T."/>
            <person name="Albert I."/>
            <person name="Hanada S."/>
            <person name="Bryant D.A."/>
            <person name="Tank M."/>
        </authorList>
    </citation>
    <scope>NUCLEOTIDE SEQUENCE</scope>
    <source>
        <strain evidence="4">MS-P2</strain>
    </source>
</reference>
<feature type="chain" id="PRO_5037423141" evidence="3">
    <location>
        <begin position="21"/>
        <end position="260"/>
    </location>
</feature>
<dbReference type="RefSeq" id="WP_218286629.1">
    <property type="nucleotide sequence ID" value="NZ_CP076448.1"/>
</dbReference>
<evidence type="ECO:0000256" key="3">
    <source>
        <dbReference type="SAM" id="SignalP"/>
    </source>
</evidence>
<dbReference type="InterPro" id="IPR007428">
    <property type="entry name" value="MlaA"/>
</dbReference>
<evidence type="ECO:0000313" key="4">
    <source>
        <dbReference type="EMBL" id="QXM25573.1"/>
    </source>
</evidence>
<dbReference type="Proteomes" id="UP000694001">
    <property type="component" value="Chromosome"/>
</dbReference>
<dbReference type="GO" id="GO:0120010">
    <property type="term" value="P:intermembrane phospholipid transfer"/>
    <property type="evidence" value="ECO:0007669"/>
    <property type="project" value="TreeGrafter"/>
</dbReference>
<organism evidence="4 5">
    <name type="scientific">Elioraea tepida</name>
    <dbReference type="NCBI Taxonomy" id="2843330"/>
    <lineage>
        <taxon>Bacteria</taxon>
        <taxon>Pseudomonadati</taxon>
        <taxon>Pseudomonadota</taxon>
        <taxon>Alphaproteobacteria</taxon>
        <taxon>Acetobacterales</taxon>
        <taxon>Elioraeaceae</taxon>
        <taxon>Elioraea</taxon>
    </lineage>
</organism>
<keyword evidence="4" id="KW-0449">Lipoprotein</keyword>
<comment type="similarity">
    <text evidence="1">Belongs to the MlaA family.</text>
</comment>